<dbReference type="InterPro" id="IPR035386">
    <property type="entry name" value="Arm-DNA-bind_5"/>
</dbReference>
<evidence type="ECO:0000313" key="3">
    <source>
        <dbReference type="Proteomes" id="UP001324380"/>
    </source>
</evidence>
<evidence type="ECO:0000313" key="2">
    <source>
        <dbReference type="EMBL" id="WPU91856.1"/>
    </source>
</evidence>
<dbReference type="Proteomes" id="UP001324380">
    <property type="component" value="Chromosome"/>
</dbReference>
<dbReference type="GO" id="GO:0003677">
    <property type="term" value="F:DNA binding"/>
    <property type="evidence" value="ECO:0007669"/>
    <property type="project" value="UniProtKB-KW"/>
</dbReference>
<gene>
    <name evidence="2" type="ORF">SNE25_21290</name>
</gene>
<name>A0ABZ0TFA1_9SPHI</name>
<accession>A0ABZ0TFA1</accession>
<proteinExistence type="predicted"/>
<keyword evidence="2" id="KW-0238">DNA-binding</keyword>
<sequence length="138" mass="15964">MIKNVAVLFYLKKRANSKEEKVPVYVRITCDGQRAELATGKKIQSKLWNPNEGRAKGKAEAVYKLNLALNDVALRINDTIRYLKDCGEEQSKKSKIGSWVKLKNQLCWLTCLRNIIVKLQPWQIRSLLPLQLPVMKRR</sequence>
<organism evidence="2 3">
    <name type="scientific">Mucilaginibacter sabulilitoris</name>
    <dbReference type="NCBI Taxonomy" id="1173583"/>
    <lineage>
        <taxon>Bacteria</taxon>
        <taxon>Pseudomonadati</taxon>
        <taxon>Bacteroidota</taxon>
        <taxon>Sphingobacteriia</taxon>
        <taxon>Sphingobacteriales</taxon>
        <taxon>Sphingobacteriaceae</taxon>
        <taxon>Mucilaginibacter</taxon>
    </lineage>
</organism>
<dbReference type="EMBL" id="CP139558">
    <property type="protein sequence ID" value="WPU91856.1"/>
    <property type="molecule type" value="Genomic_DNA"/>
</dbReference>
<dbReference type="RefSeq" id="WP_321561022.1">
    <property type="nucleotide sequence ID" value="NZ_CP139558.1"/>
</dbReference>
<feature type="domain" description="Arm DNA-binding" evidence="1">
    <location>
        <begin position="9"/>
        <end position="89"/>
    </location>
</feature>
<dbReference type="Pfam" id="PF17293">
    <property type="entry name" value="Arm-DNA-bind_5"/>
    <property type="match status" value="1"/>
</dbReference>
<reference evidence="2 3" key="1">
    <citation type="submission" date="2023-11" db="EMBL/GenBank/DDBJ databases">
        <title>Analysis of the Genomes of Mucilaginibacter gossypii cycad 4 and M. sabulilitoris SNA2: microbes with the potential for plant growth promotion.</title>
        <authorList>
            <person name="Hirsch A.M."/>
            <person name="Humm E."/>
            <person name="Rubbi M."/>
            <person name="Del Vecchio G."/>
            <person name="Ha S.M."/>
            <person name="Pellegrini M."/>
            <person name="Gunsalus R.P."/>
        </authorList>
    </citation>
    <scope>NUCLEOTIDE SEQUENCE [LARGE SCALE GENOMIC DNA]</scope>
    <source>
        <strain evidence="2 3">SNA2</strain>
    </source>
</reference>
<keyword evidence="3" id="KW-1185">Reference proteome</keyword>
<evidence type="ECO:0000259" key="1">
    <source>
        <dbReference type="Pfam" id="PF17293"/>
    </source>
</evidence>
<protein>
    <submittedName>
        <fullName evidence="2">Arm DNA-binding domain-containing protein</fullName>
    </submittedName>
</protein>